<dbReference type="InterPro" id="IPR034455">
    <property type="entry name" value="CNL1"/>
</dbReference>
<keyword evidence="7" id="KW-0175">Coiled coil</keyword>
<name>A0ABR0JZJ7_9EURO</name>
<evidence type="ECO:0000256" key="4">
    <source>
        <dbReference type="ARBA" id="ARBA00014971"/>
    </source>
</evidence>
<protein>
    <recommendedName>
        <fullName evidence="4">Biogenesis of lysosome-related organelles complex 1 subunit CNL1</fullName>
    </recommendedName>
    <alternativeName>
        <fullName evidence="6">CNO-like protein 1</fullName>
    </alternativeName>
</protein>
<dbReference type="InterPro" id="IPR046465">
    <property type="entry name" value="BORCS6_C"/>
</dbReference>
<dbReference type="Gene3D" id="1.20.5.300">
    <property type="match status" value="1"/>
</dbReference>
<keyword evidence="11" id="KW-1185">Reference proteome</keyword>
<evidence type="ECO:0000256" key="1">
    <source>
        <dbReference type="ARBA" id="ARBA00003807"/>
    </source>
</evidence>
<dbReference type="PANTHER" id="PTHR39145">
    <property type="entry name" value="BIOGENESIS OF LYSOSOME-RELATED ORGANELLES COMPLEX 1 SUBUNIT CNL1"/>
    <property type="match status" value="1"/>
</dbReference>
<comment type="similarity">
    <text evidence="3">Belongs to the BLOC1S4 family.</text>
</comment>
<evidence type="ECO:0000256" key="2">
    <source>
        <dbReference type="ARBA" id="ARBA00004496"/>
    </source>
</evidence>
<evidence type="ECO:0000313" key="10">
    <source>
        <dbReference type="EMBL" id="KAK5080240.1"/>
    </source>
</evidence>
<comment type="caution">
    <text evidence="10">The sequence shown here is derived from an EMBL/GenBank/DDBJ whole genome shotgun (WGS) entry which is preliminary data.</text>
</comment>
<comment type="function">
    <text evidence="1">Component of the biogenesis of lysosome-related organelles complex-1 (BLOC-1), a complex that is involved in endosomal cargo sorting.</text>
</comment>
<feature type="coiled-coil region" evidence="7">
    <location>
        <begin position="56"/>
        <end position="118"/>
    </location>
</feature>
<reference evidence="10 11" key="1">
    <citation type="submission" date="2023-08" db="EMBL/GenBank/DDBJ databases">
        <title>Black Yeasts Isolated from many extreme environments.</title>
        <authorList>
            <person name="Coleine C."/>
            <person name="Stajich J.E."/>
            <person name="Selbmann L."/>
        </authorList>
    </citation>
    <scope>NUCLEOTIDE SEQUENCE [LARGE SCALE GENOMIC DNA]</scope>
    <source>
        <strain evidence="10 11">CCFEE 5885</strain>
    </source>
</reference>
<evidence type="ECO:0000313" key="11">
    <source>
        <dbReference type="Proteomes" id="UP001345013"/>
    </source>
</evidence>
<evidence type="ECO:0000256" key="8">
    <source>
        <dbReference type="SAM" id="MobiDB-lite"/>
    </source>
</evidence>
<evidence type="ECO:0000256" key="5">
    <source>
        <dbReference type="ARBA" id="ARBA00022490"/>
    </source>
</evidence>
<evidence type="ECO:0000256" key="3">
    <source>
        <dbReference type="ARBA" id="ARBA00007289"/>
    </source>
</evidence>
<proteinExistence type="inferred from homology"/>
<sequence>MADRGRGTSRHSQPSSRAASAASSHSIQGRITMDSTSLGRIENALNNMVRQIAGRIQQLDELIDASTERVSRAAANTINGADAEIERAKKLVARLDELEEEMEEVKNVCKKIKALRQRCDQAGGRMDQIAVARSGKPPPTSSRR</sequence>
<keyword evidence="5" id="KW-0963">Cytoplasm</keyword>
<evidence type="ECO:0000259" key="9">
    <source>
        <dbReference type="Pfam" id="PF10157"/>
    </source>
</evidence>
<feature type="region of interest" description="Disordered" evidence="8">
    <location>
        <begin position="1"/>
        <end position="33"/>
    </location>
</feature>
<dbReference type="EMBL" id="JAVRRG010000153">
    <property type="protein sequence ID" value="KAK5080240.1"/>
    <property type="molecule type" value="Genomic_DNA"/>
</dbReference>
<organism evidence="10 11">
    <name type="scientific">Lithohypha guttulata</name>
    <dbReference type="NCBI Taxonomy" id="1690604"/>
    <lineage>
        <taxon>Eukaryota</taxon>
        <taxon>Fungi</taxon>
        <taxon>Dikarya</taxon>
        <taxon>Ascomycota</taxon>
        <taxon>Pezizomycotina</taxon>
        <taxon>Eurotiomycetes</taxon>
        <taxon>Chaetothyriomycetidae</taxon>
        <taxon>Chaetothyriales</taxon>
        <taxon>Trichomeriaceae</taxon>
        <taxon>Lithohypha</taxon>
    </lineage>
</organism>
<feature type="domain" description="BLOC-1-related complex subunit 6 C-terminal helix" evidence="9">
    <location>
        <begin position="40"/>
        <end position="119"/>
    </location>
</feature>
<dbReference type="PANTHER" id="PTHR39145:SF1">
    <property type="entry name" value="BIOGENESIS OF LYSOSOME-RELATED ORGANELLES COMPLEX 1 SUBUNIT CNL1"/>
    <property type="match status" value="1"/>
</dbReference>
<evidence type="ECO:0000256" key="7">
    <source>
        <dbReference type="SAM" id="Coils"/>
    </source>
</evidence>
<gene>
    <name evidence="10" type="ORF">LTR24_008593</name>
</gene>
<accession>A0ABR0JZJ7</accession>
<feature type="compositionally biased region" description="Low complexity" evidence="8">
    <location>
        <begin position="10"/>
        <end position="26"/>
    </location>
</feature>
<dbReference type="Proteomes" id="UP001345013">
    <property type="component" value="Unassembled WGS sequence"/>
</dbReference>
<dbReference type="Pfam" id="PF10157">
    <property type="entry name" value="BORCS6"/>
    <property type="match status" value="1"/>
</dbReference>
<comment type="subcellular location">
    <subcellularLocation>
        <location evidence="2">Cytoplasm</location>
    </subcellularLocation>
</comment>
<evidence type="ECO:0000256" key="6">
    <source>
        <dbReference type="ARBA" id="ARBA00029995"/>
    </source>
</evidence>